<proteinExistence type="predicted"/>
<sequence length="588" mass="68666">MTDTTFHLSDQPAMTDELEIDRYVKGLTDFLTACETPLTLSIKGEWGAGKTSIMRQVEARIKANNDKSDSKKALNIWFDVWQFSLFSYDEQLPIIFLSRLVSQIYEGYKGNQRKLSFKERKMKKRIHNLLSIARDVGNGFAINKFGIDLSKFTSGKEDVFNQIEIIKNEFKELINEVTKDEIKRIIIYVDDLDRIEPKRAVELLETIKVILDVEKCVFVLAIDHDVVIRGISDKYNFDMNNHKELEKANSFFDKIIQVPFGAPIEDYKFGQFIDNYLSDKNLNKEQYKKEDLEKLLIESVGKNPRSIKRVLNIFNLNRHIKNFDPGENLLLFSFICMEQSYKDIYSQFIVIFNSIKDNEEKDNKENPEMVSHILKRIKDEYITETGDTDVEKLPGRSWNDAFFNKVIEIANRNHLKNETLSEIINISLGTSKDKTKKTGSQWNEYGSFEELFEAHCRKNNMPSIEDTQIIREHAEEVFEKIKQVFKDLNRDFIAEYKSSPEGSRSSISFKREGKTLIVDLHLQKNGISIELPIGKRLSDHKDIEAFLEDYKFELPKGNRINFNKETYDTLENKNKDFTKILAYIINEK</sequence>
<dbReference type="Gene3D" id="3.40.50.300">
    <property type="entry name" value="P-loop containing nucleotide triphosphate hydrolases"/>
    <property type="match status" value="1"/>
</dbReference>
<dbReference type="InterPro" id="IPR052754">
    <property type="entry name" value="NTPase_KAP_P-loop"/>
</dbReference>
<evidence type="ECO:0000313" key="6">
    <source>
        <dbReference type="Proteomes" id="UP000321547"/>
    </source>
</evidence>
<reference evidence="3 6" key="2">
    <citation type="submission" date="2019-07" db="EMBL/GenBank/DDBJ databases">
        <title>Whole genome shotgun sequence of Halolactibacillus halophilus NBRC 100868.</title>
        <authorList>
            <person name="Hosoyama A."/>
            <person name="Uohara A."/>
            <person name="Ohji S."/>
            <person name="Ichikawa N."/>
        </authorList>
    </citation>
    <scope>NUCLEOTIDE SEQUENCE [LARGE SCALE GENOMIC DNA]</scope>
    <source>
        <strain evidence="3 6">NBRC 100868</strain>
    </source>
</reference>
<accession>A0A1I5QE45</accession>
<keyword evidence="6" id="KW-1185">Reference proteome</keyword>
<keyword evidence="1" id="KW-0175">Coiled coil</keyword>
<dbReference type="PANTHER" id="PTHR22674:SF6">
    <property type="entry name" value="NTPASE KAP FAMILY P-LOOP DOMAIN-CONTAINING PROTEIN 1"/>
    <property type="match status" value="1"/>
</dbReference>
<protein>
    <submittedName>
        <fullName evidence="4">KAP family P-loop domain-containing protein</fullName>
    </submittedName>
</protein>
<dbReference type="AlphaFoldDB" id="A0A1I5QE45"/>
<feature type="coiled-coil region" evidence="1">
    <location>
        <begin position="156"/>
        <end position="183"/>
    </location>
</feature>
<dbReference type="EMBL" id="FOXC01000021">
    <property type="protein sequence ID" value="SFP44564.1"/>
    <property type="molecule type" value="Genomic_DNA"/>
</dbReference>
<dbReference type="SUPFAM" id="SSF52540">
    <property type="entry name" value="P-loop containing nucleoside triphosphate hydrolases"/>
    <property type="match status" value="1"/>
</dbReference>
<name>A0A1I5QE45_9BACI</name>
<dbReference type="RefSeq" id="WP_089832270.1">
    <property type="nucleotide sequence ID" value="NZ_BJWI01000024.1"/>
</dbReference>
<dbReference type="Proteomes" id="UP000242243">
    <property type="component" value="Unassembled WGS sequence"/>
</dbReference>
<dbReference type="Proteomes" id="UP000321547">
    <property type="component" value="Unassembled WGS sequence"/>
</dbReference>
<dbReference type="EMBL" id="BJWI01000024">
    <property type="protein sequence ID" value="GEM02092.1"/>
    <property type="molecule type" value="Genomic_DNA"/>
</dbReference>
<evidence type="ECO:0000313" key="3">
    <source>
        <dbReference type="EMBL" id="GEM02092.1"/>
    </source>
</evidence>
<dbReference type="OrthoDB" id="88903at2"/>
<organism evidence="4 5">
    <name type="scientific">Halolactibacillus halophilus</name>
    <dbReference type="NCBI Taxonomy" id="306540"/>
    <lineage>
        <taxon>Bacteria</taxon>
        <taxon>Bacillati</taxon>
        <taxon>Bacillota</taxon>
        <taxon>Bacilli</taxon>
        <taxon>Bacillales</taxon>
        <taxon>Bacillaceae</taxon>
        <taxon>Halolactibacillus</taxon>
    </lineage>
</organism>
<evidence type="ECO:0000259" key="2">
    <source>
        <dbReference type="Pfam" id="PF07693"/>
    </source>
</evidence>
<dbReference type="PANTHER" id="PTHR22674">
    <property type="entry name" value="NTPASE, KAP FAMILY P-LOOP DOMAIN-CONTAINING 1"/>
    <property type="match status" value="1"/>
</dbReference>
<feature type="domain" description="KAP NTPase" evidence="2">
    <location>
        <begin position="22"/>
        <end position="316"/>
    </location>
</feature>
<evidence type="ECO:0000313" key="5">
    <source>
        <dbReference type="Proteomes" id="UP000242243"/>
    </source>
</evidence>
<dbReference type="InterPro" id="IPR027417">
    <property type="entry name" value="P-loop_NTPase"/>
</dbReference>
<evidence type="ECO:0000313" key="4">
    <source>
        <dbReference type="EMBL" id="SFP44564.1"/>
    </source>
</evidence>
<gene>
    <name evidence="3" type="ORF">HHA03_16240</name>
    <name evidence="4" type="ORF">SAMN05421839_1213</name>
</gene>
<dbReference type="InterPro" id="IPR011646">
    <property type="entry name" value="KAP_P-loop"/>
</dbReference>
<reference evidence="4 5" key="1">
    <citation type="submission" date="2016-10" db="EMBL/GenBank/DDBJ databases">
        <authorList>
            <person name="de Groot N.N."/>
        </authorList>
    </citation>
    <scope>NUCLEOTIDE SEQUENCE [LARGE SCALE GENOMIC DNA]</scope>
    <source>
        <strain evidence="4 5">DSM 17073</strain>
    </source>
</reference>
<dbReference type="Pfam" id="PF07693">
    <property type="entry name" value="KAP_NTPase"/>
    <property type="match status" value="1"/>
</dbReference>
<evidence type="ECO:0000256" key="1">
    <source>
        <dbReference type="SAM" id="Coils"/>
    </source>
</evidence>